<dbReference type="PRINTS" id="PR01100">
    <property type="entry name" value="SHIKIMTKNASE"/>
</dbReference>
<protein>
    <recommendedName>
        <fullName evidence="3 11">Shikimate kinase</fullName>
        <shortName evidence="11">SK</shortName>
        <ecNumber evidence="3 11">2.7.1.71</ecNumber>
    </recommendedName>
</protein>
<feature type="binding site" evidence="11">
    <location>
        <position position="35"/>
    </location>
    <ligand>
        <name>substrate</name>
    </ligand>
</feature>
<sequence>MSGPAVVLVGPMGVGKTTVGRILADRLGVGFRDTDADVVQRAGKPVADIFLDDGEPHFRALEREAVRTAVETHAGVLALGGGAVMAAETRALLTGRPVAFLEMEVGEAVRRVGLDAPRPLLAINPRQQWRTLMEERRPLYTEVARAVVPTGGRTPEQVADDIMDALELRKA</sequence>
<dbReference type="Pfam" id="PF01202">
    <property type="entry name" value="SKI"/>
    <property type="match status" value="1"/>
</dbReference>
<keyword evidence="11" id="KW-0460">Magnesium</keyword>
<keyword evidence="9 11" id="KW-0057">Aromatic amino acid biosynthesis</keyword>
<feature type="binding site" evidence="11">
    <location>
        <begin position="13"/>
        <end position="18"/>
    </location>
    <ligand>
        <name>ATP</name>
        <dbReference type="ChEBI" id="CHEBI:30616"/>
    </ligand>
</feature>
<dbReference type="PANTHER" id="PTHR21087">
    <property type="entry name" value="SHIKIMATE KINASE"/>
    <property type="match status" value="1"/>
</dbReference>
<name>A0A927ICJ2_9ACTN</name>
<keyword evidence="11" id="KW-0963">Cytoplasm</keyword>
<gene>
    <name evidence="11" type="primary">aroK</name>
    <name evidence="12" type="ORF">IF129_08915</name>
</gene>
<feature type="binding site" evidence="11">
    <location>
        <position position="59"/>
    </location>
    <ligand>
        <name>substrate</name>
    </ligand>
</feature>
<keyword evidence="6 11" id="KW-0547">Nucleotide-binding</keyword>
<keyword evidence="4 11" id="KW-0028">Amino-acid biosynthesis</keyword>
<dbReference type="HAMAP" id="MF_00109">
    <property type="entry name" value="Shikimate_kinase"/>
    <property type="match status" value="1"/>
</dbReference>
<evidence type="ECO:0000313" key="12">
    <source>
        <dbReference type="EMBL" id="MBD3931679.1"/>
    </source>
</evidence>
<dbReference type="PROSITE" id="PS01128">
    <property type="entry name" value="SHIKIMATE_KINASE"/>
    <property type="match status" value="1"/>
</dbReference>
<evidence type="ECO:0000256" key="9">
    <source>
        <dbReference type="ARBA" id="ARBA00023141"/>
    </source>
</evidence>
<evidence type="ECO:0000256" key="1">
    <source>
        <dbReference type="ARBA" id="ARBA00004842"/>
    </source>
</evidence>
<evidence type="ECO:0000256" key="5">
    <source>
        <dbReference type="ARBA" id="ARBA00022679"/>
    </source>
</evidence>
<feature type="binding site" evidence="11">
    <location>
        <position position="118"/>
    </location>
    <ligand>
        <name>ATP</name>
        <dbReference type="ChEBI" id="CHEBI:30616"/>
    </ligand>
</feature>
<dbReference type="GO" id="GO:0005829">
    <property type="term" value="C:cytosol"/>
    <property type="evidence" value="ECO:0007669"/>
    <property type="project" value="TreeGrafter"/>
</dbReference>
<feature type="binding site" evidence="11">
    <location>
        <position position="136"/>
    </location>
    <ligand>
        <name>substrate</name>
    </ligand>
</feature>
<dbReference type="GO" id="GO:0008652">
    <property type="term" value="P:amino acid biosynthetic process"/>
    <property type="evidence" value="ECO:0007669"/>
    <property type="project" value="UniProtKB-KW"/>
</dbReference>
<keyword evidence="7 11" id="KW-0418">Kinase</keyword>
<evidence type="ECO:0000256" key="8">
    <source>
        <dbReference type="ARBA" id="ARBA00022840"/>
    </source>
</evidence>
<dbReference type="CDD" id="cd00464">
    <property type="entry name" value="SK"/>
    <property type="match status" value="1"/>
</dbReference>
<dbReference type="EMBL" id="JACXYU010000003">
    <property type="protein sequence ID" value="MBD3931679.1"/>
    <property type="molecule type" value="Genomic_DNA"/>
</dbReference>
<evidence type="ECO:0000256" key="6">
    <source>
        <dbReference type="ARBA" id="ARBA00022741"/>
    </source>
</evidence>
<organism evidence="12 13">
    <name type="scientific">Streptomyces chumphonensis</name>
    <dbReference type="NCBI Taxonomy" id="1214925"/>
    <lineage>
        <taxon>Bacteria</taxon>
        <taxon>Bacillati</taxon>
        <taxon>Actinomycetota</taxon>
        <taxon>Actinomycetes</taxon>
        <taxon>Kitasatosporales</taxon>
        <taxon>Streptomycetaceae</taxon>
        <taxon>Streptomyces</taxon>
    </lineage>
</organism>
<comment type="caution">
    <text evidence="12">The sequence shown here is derived from an EMBL/GenBank/DDBJ whole genome shotgun (WGS) entry which is preliminary data.</text>
</comment>
<keyword evidence="8 11" id="KW-0067">ATP-binding</keyword>
<accession>A0A927ICJ2</accession>
<evidence type="ECO:0000256" key="7">
    <source>
        <dbReference type="ARBA" id="ARBA00022777"/>
    </source>
</evidence>
<reference evidence="12" key="1">
    <citation type="submission" date="2020-09" db="EMBL/GenBank/DDBJ databases">
        <title>Secondary metabolite and genome analysis of marine Streptomyces chumphonensis KK1-2T.</title>
        <authorList>
            <person name="Phongsopitanun W."/>
            <person name="Kanchanasin P."/>
            <person name="Pittayakhajonwut P."/>
            <person name="Suwanborirux K."/>
            <person name="Tanasupawat S."/>
        </authorList>
    </citation>
    <scope>NUCLEOTIDE SEQUENCE</scope>
    <source>
        <strain evidence="12">KK1-2</strain>
    </source>
</reference>
<evidence type="ECO:0000256" key="3">
    <source>
        <dbReference type="ARBA" id="ARBA00012154"/>
    </source>
</evidence>
<comment type="pathway">
    <text evidence="1 11">Metabolic intermediate biosynthesis; chorismate biosynthesis; chorismate from D-erythrose 4-phosphate and phosphoenolpyruvate: step 5/7.</text>
</comment>
<comment type="similarity">
    <text evidence="2 11">Belongs to the shikimate kinase family.</text>
</comment>
<dbReference type="InterPro" id="IPR023000">
    <property type="entry name" value="Shikimate_kinase_CS"/>
</dbReference>
<dbReference type="EC" id="2.7.1.71" evidence="3 11"/>
<dbReference type="GO" id="GO:0000287">
    <property type="term" value="F:magnesium ion binding"/>
    <property type="evidence" value="ECO:0007669"/>
    <property type="project" value="UniProtKB-UniRule"/>
</dbReference>
<dbReference type="Proteomes" id="UP000632289">
    <property type="component" value="Unassembled WGS sequence"/>
</dbReference>
<comment type="subcellular location">
    <subcellularLocation>
        <location evidence="11">Cytoplasm</location>
    </subcellularLocation>
</comment>
<evidence type="ECO:0000256" key="11">
    <source>
        <dbReference type="HAMAP-Rule" id="MF_00109"/>
    </source>
</evidence>
<dbReference type="RefSeq" id="WP_191208973.1">
    <property type="nucleotide sequence ID" value="NZ_BAABKL010000018.1"/>
</dbReference>
<evidence type="ECO:0000256" key="4">
    <source>
        <dbReference type="ARBA" id="ARBA00022605"/>
    </source>
</evidence>
<dbReference type="InterPro" id="IPR031322">
    <property type="entry name" value="Shikimate/glucono_kinase"/>
</dbReference>
<dbReference type="GO" id="GO:0009073">
    <property type="term" value="P:aromatic amino acid family biosynthetic process"/>
    <property type="evidence" value="ECO:0007669"/>
    <property type="project" value="UniProtKB-KW"/>
</dbReference>
<keyword evidence="5 11" id="KW-0808">Transferase</keyword>
<feature type="binding site" evidence="11">
    <location>
        <position position="153"/>
    </location>
    <ligand>
        <name>ATP</name>
        <dbReference type="ChEBI" id="CHEBI:30616"/>
    </ligand>
</feature>
<evidence type="ECO:0000256" key="2">
    <source>
        <dbReference type="ARBA" id="ARBA00006997"/>
    </source>
</evidence>
<comment type="function">
    <text evidence="11">Catalyzes the specific phosphorylation of the 3-hydroxyl group of shikimic acid using ATP as a cosubstrate.</text>
</comment>
<keyword evidence="13" id="KW-1185">Reference proteome</keyword>
<feature type="binding site" evidence="11">
    <location>
        <position position="81"/>
    </location>
    <ligand>
        <name>substrate</name>
    </ligand>
</feature>
<evidence type="ECO:0000313" key="13">
    <source>
        <dbReference type="Proteomes" id="UP000632289"/>
    </source>
</evidence>
<comment type="subunit">
    <text evidence="11">Monomer.</text>
</comment>
<comment type="catalytic activity">
    <reaction evidence="10 11">
        <text>shikimate + ATP = 3-phosphoshikimate + ADP + H(+)</text>
        <dbReference type="Rhea" id="RHEA:13121"/>
        <dbReference type="ChEBI" id="CHEBI:15378"/>
        <dbReference type="ChEBI" id="CHEBI:30616"/>
        <dbReference type="ChEBI" id="CHEBI:36208"/>
        <dbReference type="ChEBI" id="CHEBI:145989"/>
        <dbReference type="ChEBI" id="CHEBI:456216"/>
        <dbReference type="EC" id="2.7.1.71"/>
    </reaction>
</comment>
<keyword evidence="11" id="KW-0479">Metal-binding</keyword>
<dbReference type="InterPro" id="IPR000623">
    <property type="entry name" value="Shikimate_kinase/TSH1"/>
</dbReference>
<comment type="cofactor">
    <cofactor evidence="11">
        <name>Mg(2+)</name>
        <dbReference type="ChEBI" id="CHEBI:18420"/>
    </cofactor>
    <text evidence="11">Binds 1 Mg(2+) ion per subunit.</text>
</comment>
<evidence type="ECO:0000256" key="10">
    <source>
        <dbReference type="ARBA" id="ARBA00048567"/>
    </source>
</evidence>
<feature type="binding site" evidence="11">
    <location>
        <position position="17"/>
    </location>
    <ligand>
        <name>Mg(2+)</name>
        <dbReference type="ChEBI" id="CHEBI:18420"/>
    </ligand>
</feature>
<proteinExistence type="inferred from homology"/>
<dbReference type="AlphaFoldDB" id="A0A927ICJ2"/>
<dbReference type="GO" id="GO:0005524">
    <property type="term" value="F:ATP binding"/>
    <property type="evidence" value="ECO:0007669"/>
    <property type="project" value="UniProtKB-UniRule"/>
</dbReference>
<dbReference type="GO" id="GO:0004765">
    <property type="term" value="F:shikimate kinase activity"/>
    <property type="evidence" value="ECO:0007669"/>
    <property type="project" value="UniProtKB-UniRule"/>
</dbReference>
<dbReference type="GO" id="GO:0009423">
    <property type="term" value="P:chorismate biosynthetic process"/>
    <property type="evidence" value="ECO:0007669"/>
    <property type="project" value="UniProtKB-UniRule"/>
</dbReference>
<dbReference type="Gene3D" id="3.40.50.300">
    <property type="entry name" value="P-loop containing nucleotide triphosphate hydrolases"/>
    <property type="match status" value="1"/>
</dbReference>
<dbReference type="InterPro" id="IPR027417">
    <property type="entry name" value="P-loop_NTPase"/>
</dbReference>
<dbReference type="PANTHER" id="PTHR21087:SF16">
    <property type="entry name" value="SHIKIMATE KINASE 1, CHLOROPLASTIC"/>
    <property type="match status" value="1"/>
</dbReference>
<dbReference type="SUPFAM" id="SSF52540">
    <property type="entry name" value="P-loop containing nucleoside triphosphate hydrolases"/>
    <property type="match status" value="1"/>
</dbReference>